<comment type="cofactor">
    <cofactor evidence="1">
        <name>Mg(2+)</name>
        <dbReference type="ChEBI" id="CHEBI:18420"/>
    </cofactor>
</comment>
<feature type="domain" description="Alpha-D-phosphohexomutase alpha/beta/alpha" evidence="9">
    <location>
        <begin position="14"/>
        <end position="135"/>
    </location>
</feature>
<evidence type="ECO:0000256" key="4">
    <source>
        <dbReference type="ARBA" id="ARBA00022723"/>
    </source>
</evidence>
<dbReference type="PANTHER" id="PTHR43771:SF2">
    <property type="entry name" value="PHOSPHOMANNOMUTASE_PHOSPHOGLUCOMUTASE"/>
    <property type="match status" value="1"/>
</dbReference>
<keyword evidence="6" id="KW-0413">Isomerase</keyword>
<evidence type="ECO:0000256" key="2">
    <source>
        <dbReference type="ARBA" id="ARBA00010231"/>
    </source>
</evidence>
<dbReference type="InterPro" id="IPR005846">
    <property type="entry name" value="A-D-PHexomutase_a/b/a-III"/>
</dbReference>
<evidence type="ECO:0000259" key="10">
    <source>
        <dbReference type="Pfam" id="PF02879"/>
    </source>
</evidence>
<evidence type="ECO:0000256" key="1">
    <source>
        <dbReference type="ARBA" id="ARBA00001946"/>
    </source>
</evidence>
<dbReference type="NCBIfam" id="NF046027">
    <property type="entry name" value="PhglucPhmanMutPgmG"/>
    <property type="match status" value="1"/>
</dbReference>
<keyword evidence="13" id="KW-1185">Reference proteome</keyword>
<dbReference type="Pfam" id="PF00408">
    <property type="entry name" value="PGM_PMM_IV"/>
    <property type="match status" value="1"/>
</dbReference>
<dbReference type="Pfam" id="PF02879">
    <property type="entry name" value="PGM_PMM_II"/>
    <property type="match status" value="1"/>
</dbReference>
<feature type="domain" description="Alpha-D-phosphohexomutase alpha/beta/alpha" evidence="10">
    <location>
        <begin position="162"/>
        <end position="258"/>
    </location>
</feature>
<accession>A0A1N6CNE6</accession>
<dbReference type="InterPro" id="IPR016055">
    <property type="entry name" value="A-D-PHexomutase_a/b/a-I/II/III"/>
</dbReference>
<dbReference type="InterPro" id="IPR005845">
    <property type="entry name" value="A-D-PHexomutase_a/b/a-II"/>
</dbReference>
<dbReference type="PROSITE" id="PS00710">
    <property type="entry name" value="PGM_PMM"/>
    <property type="match status" value="1"/>
</dbReference>
<dbReference type="GO" id="GO:0000287">
    <property type="term" value="F:magnesium ion binding"/>
    <property type="evidence" value="ECO:0007669"/>
    <property type="project" value="InterPro"/>
</dbReference>
<keyword evidence="5 7" id="KW-0460">Magnesium</keyword>
<sequence length="468" mass="50416">MTAKTHHEFHPTSLREYDIRGIIGETLGEDDAYAIGRGFGTLIARDGGTTVATGYDGRISSPVLEEALVRGLNDSGISAVSVGMGPTPMLYYAECVLDDVQGGIMITGSHNPANYNGFKMVFQGRPFFGDDIQGLGKMAASGDWDNAAESGAGVTRIDMEDQYVARLLQNFSGAPCKMAWDCGNGAAGPVIEKLTAQLPGEHHLLYTDVDGNFPNHHPDPTEEKNLEDLKAIVAEKGLDFGVAFDGDGDRIGAIDGEGRVIWGDQLLSIYAEDVLKSVPGATIIADVKASQALYDRIAELGGKPLMWKTGHSLIKSKMKETGSPLAGEMSGHVFFKHDYYGFDDAPYAAIRLIQAATNIGKSVSQLRSDMVEMINTPEMRFQVDESRKFPVIDEVLERLSAAGADVNSTDGARVNTEDGWWLLRASNTQDVLVARAEAKSEAGLERLMAQIDEQLGLSGLKRGETVGH</sequence>
<dbReference type="InterPro" id="IPR016066">
    <property type="entry name" value="A-D-PHexomutase_CS"/>
</dbReference>
<dbReference type="CDD" id="cd03089">
    <property type="entry name" value="PMM_PGM"/>
    <property type="match status" value="1"/>
</dbReference>
<comment type="similarity">
    <text evidence="2 7">Belongs to the phosphohexose mutase family.</text>
</comment>
<dbReference type="GO" id="GO:0016868">
    <property type="term" value="F:intramolecular phosphotransferase activity"/>
    <property type="evidence" value="ECO:0007669"/>
    <property type="project" value="InterPro"/>
</dbReference>
<evidence type="ECO:0000256" key="7">
    <source>
        <dbReference type="RuleBase" id="RU004326"/>
    </source>
</evidence>
<evidence type="ECO:0000259" key="11">
    <source>
        <dbReference type="Pfam" id="PF02880"/>
    </source>
</evidence>
<dbReference type="PANTHER" id="PTHR43771">
    <property type="entry name" value="PHOSPHOMANNOMUTASE"/>
    <property type="match status" value="1"/>
</dbReference>
<dbReference type="InterPro" id="IPR005843">
    <property type="entry name" value="A-D-PHexomutase_C"/>
</dbReference>
<gene>
    <name evidence="12" type="ORF">SAMN02745824_0576</name>
</gene>
<dbReference type="Gene3D" id="3.30.310.50">
    <property type="entry name" value="Alpha-D-phosphohexomutase, C-terminal domain"/>
    <property type="match status" value="1"/>
</dbReference>
<dbReference type="EMBL" id="FSQW01000001">
    <property type="protein sequence ID" value="SIN60073.1"/>
    <property type="molecule type" value="Genomic_DNA"/>
</dbReference>
<dbReference type="Pfam" id="PF02878">
    <property type="entry name" value="PGM_PMM_I"/>
    <property type="match status" value="1"/>
</dbReference>
<feature type="domain" description="Alpha-D-phosphohexomutase alpha/beta/alpha" evidence="11">
    <location>
        <begin position="262"/>
        <end position="371"/>
    </location>
</feature>
<proteinExistence type="inferred from homology"/>
<dbReference type="RefSeq" id="WP_074203633.1">
    <property type="nucleotide sequence ID" value="NZ_FSQW01000001.1"/>
</dbReference>
<evidence type="ECO:0000259" key="9">
    <source>
        <dbReference type="Pfam" id="PF02878"/>
    </source>
</evidence>
<evidence type="ECO:0000256" key="3">
    <source>
        <dbReference type="ARBA" id="ARBA00022553"/>
    </source>
</evidence>
<dbReference type="STRING" id="1123272.SAMN02745824_0576"/>
<dbReference type="AlphaFoldDB" id="A0A1N6CNE6"/>
<name>A0A1N6CNE6_9SPHN</name>
<dbReference type="GO" id="GO:0005975">
    <property type="term" value="P:carbohydrate metabolic process"/>
    <property type="evidence" value="ECO:0007669"/>
    <property type="project" value="InterPro"/>
</dbReference>
<dbReference type="SUPFAM" id="SSF53738">
    <property type="entry name" value="Phosphoglucomutase, first 3 domains"/>
    <property type="match status" value="3"/>
</dbReference>
<evidence type="ECO:0000313" key="12">
    <source>
        <dbReference type="EMBL" id="SIN60073.1"/>
    </source>
</evidence>
<dbReference type="Gene3D" id="3.40.120.10">
    <property type="entry name" value="Alpha-D-Glucose-1,6-Bisphosphate, subunit A, domain 3"/>
    <property type="match status" value="3"/>
</dbReference>
<dbReference type="OrthoDB" id="9803322at2"/>
<evidence type="ECO:0000313" key="13">
    <source>
        <dbReference type="Proteomes" id="UP000185192"/>
    </source>
</evidence>
<evidence type="ECO:0000256" key="5">
    <source>
        <dbReference type="ARBA" id="ARBA00022842"/>
    </source>
</evidence>
<organism evidence="12 13">
    <name type="scientific">Parasphingorhabdus marina DSM 22363</name>
    <dbReference type="NCBI Taxonomy" id="1123272"/>
    <lineage>
        <taxon>Bacteria</taxon>
        <taxon>Pseudomonadati</taxon>
        <taxon>Pseudomonadota</taxon>
        <taxon>Alphaproteobacteria</taxon>
        <taxon>Sphingomonadales</taxon>
        <taxon>Sphingomonadaceae</taxon>
        <taxon>Parasphingorhabdus</taxon>
    </lineage>
</organism>
<evidence type="ECO:0000259" key="8">
    <source>
        <dbReference type="Pfam" id="PF00408"/>
    </source>
</evidence>
<keyword evidence="3" id="KW-0597">Phosphoprotein</keyword>
<keyword evidence="4 7" id="KW-0479">Metal-binding</keyword>
<dbReference type="Pfam" id="PF02880">
    <property type="entry name" value="PGM_PMM_III"/>
    <property type="match status" value="1"/>
</dbReference>
<protein>
    <submittedName>
        <fullName evidence="12">Phosphomannomutase</fullName>
    </submittedName>
</protein>
<reference evidence="13" key="1">
    <citation type="submission" date="2016-11" db="EMBL/GenBank/DDBJ databases">
        <authorList>
            <person name="Varghese N."/>
            <person name="Submissions S."/>
        </authorList>
    </citation>
    <scope>NUCLEOTIDE SEQUENCE [LARGE SCALE GENOMIC DNA]</scope>
    <source>
        <strain evidence="13">DSM 22363</strain>
    </source>
</reference>
<dbReference type="SUPFAM" id="SSF55957">
    <property type="entry name" value="Phosphoglucomutase, C-terminal domain"/>
    <property type="match status" value="1"/>
</dbReference>
<dbReference type="InterPro" id="IPR036900">
    <property type="entry name" value="A-D-PHexomutase_C_sf"/>
</dbReference>
<evidence type="ECO:0000256" key="6">
    <source>
        <dbReference type="ARBA" id="ARBA00023235"/>
    </source>
</evidence>
<dbReference type="InterPro" id="IPR005841">
    <property type="entry name" value="Alpha-D-phosphohexomutase_SF"/>
</dbReference>
<dbReference type="PRINTS" id="PR00509">
    <property type="entry name" value="PGMPMM"/>
</dbReference>
<feature type="domain" description="Alpha-D-phosphohexomutase C-terminal" evidence="8">
    <location>
        <begin position="378"/>
        <end position="453"/>
    </location>
</feature>
<dbReference type="InterPro" id="IPR005844">
    <property type="entry name" value="A-D-PHexomutase_a/b/a-I"/>
</dbReference>
<dbReference type="Proteomes" id="UP000185192">
    <property type="component" value="Unassembled WGS sequence"/>
</dbReference>